<evidence type="ECO:0000313" key="4">
    <source>
        <dbReference type="EMBL" id="AJB41936.1"/>
    </source>
</evidence>
<feature type="domain" description="Metallo-beta-lactamase" evidence="3">
    <location>
        <begin position="8"/>
        <end position="190"/>
    </location>
</feature>
<dbReference type="EMBL" id="CP007493">
    <property type="protein sequence ID" value="AJB41936.1"/>
    <property type="molecule type" value="Genomic_DNA"/>
</dbReference>
<accession>A0A3G1A599</accession>
<dbReference type="InterPro" id="IPR022877">
    <property type="entry name" value="UPF0173"/>
</dbReference>
<dbReference type="HAMAP" id="MF_00457">
    <property type="entry name" value="UPF0173"/>
    <property type="match status" value="1"/>
</dbReference>
<keyword evidence="1 2" id="KW-0378">Hydrolase</keyword>
<dbReference type="KEGG" id="tcb:TCARB_0886"/>
<evidence type="ECO:0000313" key="5">
    <source>
        <dbReference type="Proteomes" id="UP000266720"/>
    </source>
</evidence>
<evidence type="ECO:0000256" key="2">
    <source>
        <dbReference type="HAMAP-Rule" id="MF_00457"/>
    </source>
</evidence>
<dbReference type="InterPro" id="IPR050114">
    <property type="entry name" value="UPF0173_UPF0282_UlaG_hydrolase"/>
</dbReference>
<dbReference type="AlphaFoldDB" id="A0A3G1A599"/>
<name>A0A3G1A599_9CREN</name>
<dbReference type="PANTHER" id="PTHR43546:SF3">
    <property type="entry name" value="UPF0173 METAL-DEPENDENT HYDROLASE MJ1163"/>
    <property type="match status" value="1"/>
</dbReference>
<proteinExistence type="inferred from homology"/>
<dbReference type="RefSeq" id="WP_020963436.1">
    <property type="nucleotide sequence ID" value="NZ_CP007493.1"/>
</dbReference>
<evidence type="ECO:0000259" key="3">
    <source>
        <dbReference type="SMART" id="SM00849"/>
    </source>
</evidence>
<evidence type="ECO:0000256" key="1">
    <source>
        <dbReference type="ARBA" id="ARBA00022801"/>
    </source>
</evidence>
<protein>
    <recommendedName>
        <fullName evidence="2">UPF0173 metal-dependent hydrolase TCARB_0886</fullName>
    </recommendedName>
</protein>
<comment type="similarity">
    <text evidence="2">Belongs to the UPF0173 family.</text>
</comment>
<dbReference type="Proteomes" id="UP000266720">
    <property type="component" value="Chromosome"/>
</dbReference>
<sequence>MALITFFGHAAFELVLKGLDGQEKRVLVDPWLENSLSPVKPSAYRGTRVDYIIVTHDHGDHLGNSFEIAKMTGAKFVAIYELAEEASSQGIEAIGANIGGPLSVQDLKIIFTPAVHSSSKGTPTGVVVSGKDATIYHAGDTGLFGDMALIGELYKPDVAFLPIGGHFTMGINEAAKAVQLIKPRIAIPMHYNTFPVIRADPEEFKQLVEKTTSTRVVVLKPGEKYSL</sequence>
<dbReference type="PANTHER" id="PTHR43546">
    <property type="entry name" value="UPF0173 METAL-DEPENDENT HYDROLASE MJ1163-RELATED"/>
    <property type="match status" value="1"/>
</dbReference>
<dbReference type="NCBIfam" id="NF001911">
    <property type="entry name" value="PRK00685.1"/>
    <property type="match status" value="1"/>
</dbReference>
<dbReference type="InterPro" id="IPR001279">
    <property type="entry name" value="Metallo-B-lactamas"/>
</dbReference>
<reference evidence="5" key="1">
    <citation type="book" date="2010" name="EXTREMOPHILES" publisher="0:0-0">
        <title>Complete genome sequences of ten hyperthermophilic archaea reveal their metabolic capabilities and possible ecological roles.</title>
        <editorList>
            <person name="?"/>
        </editorList>
        <authorList>
            <person name="Ravin N.V."/>
            <person name="Mardanov A.V."/>
            <person name="Bonch-Osmolovskaya E.A."/>
            <person name="Skryabin K.G."/>
        </authorList>
    </citation>
    <scope>NUCLEOTIDE SEQUENCE [LARGE SCALE GENOMIC DNA]</scope>
    <source>
        <strain evidence="5">1505</strain>
    </source>
</reference>
<dbReference type="SUPFAM" id="SSF56281">
    <property type="entry name" value="Metallo-hydrolase/oxidoreductase"/>
    <property type="match status" value="1"/>
</dbReference>
<dbReference type="GeneID" id="25406312"/>
<dbReference type="SMART" id="SM00849">
    <property type="entry name" value="Lactamase_B"/>
    <property type="match status" value="1"/>
</dbReference>
<dbReference type="InterPro" id="IPR036866">
    <property type="entry name" value="RibonucZ/Hydroxyglut_hydro"/>
</dbReference>
<dbReference type="STRING" id="697581.TCARB_0886"/>
<dbReference type="Gene3D" id="3.60.15.10">
    <property type="entry name" value="Ribonuclease Z/Hydroxyacylglutathione hydrolase-like"/>
    <property type="match status" value="1"/>
</dbReference>
<dbReference type="GeneID" id="16574435"/>
<gene>
    <name evidence="4" type="ORF">TCARB_0886</name>
</gene>
<organism evidence="4 5">
    <name type="scientific">Thermofilum adornatum 1505</name>
    <dbReference type="NCBI Taxonomy" id="697581"/>
    <lineage>
        <taxon>Archaea</taxon>
        <taxon>Thermoproteota</taxon>
        <taxon>Thermoprotei</taxon>
        <taxon>Thermofilales</taxon>
        <taxon>Thermofilaceae</taxon>
        <taxon>Thermofilum</taxon>
    </lineage>
</organism>
<dbReference type="GO" id="GO:0016787">
    <property type="term" value="F:hydrolase activity"/>
    <property type="evidence" value="ECO:0007669"/>
    <property type="project" value="UniProtKB-UniRule"/>
</dbReference>
<dbReference type="Pfam" id="PF12706">
    <property type="entry name" value="Lactamase_B_2"/>
    <property type="match status" value="1"/>
</dbReference>